<dbReference type="InterPro" id="IPR003305">
    <property type="entry name" value="CenC_carb-bd"/>
</dbReference>
<dbReference type="Gene3D" id="2.60.120.260">
    <property type="entry name" value="Galactose-binding domain-like"/>
    <property type="match status" value="1"/>
</dbReference>
<dbReference type="KEGG" id="pcm:AY601_2824"/>
<evidence type="ECO:0000256" key="2">
    <source>
        <dbReference type="ARBA" id="ARBA00007186"/>
    </source>
</evidence>
<organism evidence="7 8">
    <name type="scientific">Pedobacter cryoconitis</name>
    <dbReference type="NCBI Taxonomy" id="188932"/>
    <lineage>
        <taxon>Bacteria</taxon>
        <taxon>Pseudomonadati</taxon>
        <taxon>Bacteroidota</taxon>
        <taxon>Sphingobacteriia</taxon>
        <taxon>Sphingobacteriales</taxon>
        <taxon>Sphingobacteriaceae</taxon>
        <taxon>Pedobacter</taxon>
    </lineage>
</organism>
<keyword evidence="4" id="KW-0732">Signal</keyword>
<dbReference type="InterPro" id="IPR055133">
    <property type="entry name" value="BT_3657-like_N"/>
</dbReference>
<dbReference type="AlphaFoldDB" id="A0A127VEF9"/>
<dbReference type="Proteomes" id="UP000071561">
    <property type="component" value="Chromosome"/>
</dbReference>
<dbReference type="PANTHER" id="PTHR31776">
    <property type="entry name" value="ALPHA-L-ARABINOFURANOSIDASE 1"/>
    <property type="match status" value="1"/>
</dbReference>
<evidence type="ECO:0000256" key="5">
    <source>
        <dbReference type="ARBA" id="ARBA00022801"/>
    </source>
</evidence>
<sequence length="878" mass="98141">MTYLFFREVSGNEVGKSKHLLRQLLLFCIFFLCINAVTFASPVPPDEPDSVYLFTYNNNGLCFAWSTDQKNWTSIGAGYVYLNSDYGRWGSEKKMNSPYLIRGKDGEWVCVWQINTYTHQFASATSKNLIDWSPQSYPYLSLGKNVLRPVITYNQQKESYKITYADADGKYYVTETKDFKFYTPVTKAGATAYQNHTIIADLEQKTEGQVHRVPWSVVAGLKKAHQLIQYKNTLNKETTKDDPERFAGLKPLEIKLSAQMALAKPISKLLTGVFFEDINYAADGGLYAELIQNRDFEYHPSDKSYDDKNWNSKYAWSLKGDKATFTVDSLNGIHLNNPHYALLKVNEPGASLCNTGFDAITVKKGETYHFSTFAKAFEGKNISLTVNLVSAKQGVLAQKKLSISSGSWKVLKTSLISLSNAKDVSLEITVNSVGSLGLDMVSLFPEKTYKGHKNGLRADLATTIANIKPKFVRFPGGCVAHGDGIDNIYKWKNSIGPLESRKPDRNLWGYHQTMGLGYFEYFQFCEDMGAEPVPVIAAGVPCQNSGTGGGGQQGGIPMSEMPQYIQDIIDLVEYANGAINTKWGKKRAEAGHPKPFNLKYIGIGNEDQITEVFKERFTMIYKALQKAHPEITVIGSAGPFFEGTDYEEGWKIGSDLKVPILDEHYYQSPGWFINNQDFYDQYDRSKSKVYLGEYAASLPGGNRTNWETSLSEALYMTSLERNGDVVSMASYAPLIAKEGHTQWNPDLIYFNNDEVKPTPGYYVQKVYGQNAGDQYIPADLILTDQPEKVRKRIAYSIVKDSETNSIIIKIVNLLPVSVNTTIDLGEVKIDGIVATKATLVGKPTDKTVTQTIDPVTLKKDSPINLPAYSFTMVRFVGN</sequence>
<dbReference type="InterPro" id="IPR023296">
    <property type="entry name" value="Glyco_hydro_beta-prop_sf"/>
</dbReference>
<evidence type="ECO:0000313" key="7">
    <source>
        <dbReference type="EMBL" id="AMP99704.1"/>
    </source>
</evidence>
<dbReference type="EMBL" id="CP014504">
    <property type="protein sequence ID" value="AMP99704.1"/>
    <property type="molecule type" value="Genomic_DNA"/>
</dbReference>
<keyword evidence="8" id="KW-1185">Reference proteome</keyword>
<reference evidence="7 8" key="1">
    <citation type="submission" date="2016-03" db="EMBL/GenBank/DDBJ databases">
        <title>Complete genome sequence of Pedobacter cryoconitis PAMC 27485.</title>
        <authorList>
            <person name="Lee J."/>
            <person name="Kim O.-S."/>
        </authorList>
    </citation>
    <scope>NUCLEOTIDE SEQUENCE [LARGE SCALE GENOMIC DNA]</scope>
    <source>
        <strain evidence="7 8">PAMC 27485</strain>
    </source>
</reference>
<dbReference type="PANTHER" id="PTHR31776:SF26">
    <property type="entry name" value="SECRETED ARABINOSIDASE"/>
    <property type="match status" value="1"/>
</dbReference>
<dbReference type="Pfam" id="PF02018">
    <property type="entry name" value="CBM_4_9"/>
    <property type="match status" value="1"/>
</dbReference>
<evidence type="ECO:0000256" key="4">
    <source>
        <dbReference type="ARBA" id="ARBA00022729"/>
    </source>
</evidence>
<dbReference type="InterPro" id="IPR010720">
    <property type="entry name" value="Alpha-L-AF_C"/>
</dbReference>
<evidence type="ECO:0000259" key="6">
    <source>
        <dbReference type="SMART" id="SM00813"/>
    </source>
</evidence>
<dbReference type="SMART" id="SM00813">
    <property type="entry name" value="Alpha-L-AF_C"/>
    <property type="match status" value="1"/>
</dbReference>
<dbReference type="InterPro" id="IPR055235">
    <property type="entry name" value="ASD1_cat"/>
</dbReference>
<dbReference type="Pfam" id="PF22847">
    <property type="entry name" value="BT_3657-like_N"/>
    <property type="match status" value="1"/>
</dbReference>
<dbReference type="Pfam" id="PF22848">
    <property type="entry name" value="ASD1_dom"/>
    <property type="match status" value="1"/>
</dbReference>
<proteinExistence type="inferred from homology"/>
<evidence type="ECO:0000256" key="3">
    <source>
        <dbReference type="ARBA" id="ARBA00012670"/>
    </source>
</evidence>
<accession>A0A127VEF9</accession>
<dbReference type="InterPro" id="IPR051563">
    <property type="entry name" value="Glycosyl_Hydrolase_51"/>
</dbReference>
<dbReference type="OrthoDB" id="9758333at2"/>
<dbReference type="EC" id="3.2.1.55" evidence="3"/>
<dbReference type="Gene3D" id="2.115.10.20">
    <property type="entry name" value="Glycosyl hydrolase domain, family 43"/>
    <property type="match status" value="1"/>
</dbReference>
<comment type="similarity">
    <text evidence="2">Belongs to the glycosyl hydrolase 51 family.</text>
</comment>
<dbReference type="InterPro" id="IPR017853">
    <property type="entry name" value="GH"/>
</dbReference>
<evidence type="ECO:0000256" key="1">
    <source>
        <dbReference type="ARBA" id="ARBA00001462"/>
    </source>
</evidence>
<keyword evidence="5" id="KW-0378">Hydrolase</keyword>
<name>A0A127VEF9_9SPHI</name>
<dbReference type="RefSeq" id="WP_068402104.1">
    <property type="nucleotide sequence ID" value="NZ_CP014504.1"/>
</dbReference>
<evidence type="ECO:0000313" key="8">
    <source>
        <dbReference type="Proteomes" id="UP000071561"/>
    </source>
</evidence>
<dbReference type="Gene3D" id="3.20.20.80">
    <property type="entry name" value="Glycosidases"/>
    <property type="match status" value="1"/>
</dbReference>
<feature type="domain" description="Alpha-L-arabinofuranosidase C-terminal" evidence="6">
    <location>
        <begin position="692"/>
        <end position="869"/>
    </location>
</feature>
<protein>
    <recommendedName>
        <fullName evidence="3">non-reducing end alpha-L-arabinofuranosidase</fullName>
        <ecNumber evidence="3">3.2.1.55</ecNumber>
    </recommendedName>
</protein>
<dbReference type="Pfam" id="PF06964">
    <property type="entry name" value="Alpha-L-AF_C"/>
    <property type="match status" value="1"/>
</dbReference>
<dbReference type="SUPFAM" id="SSF75005">
    <property type="entry name" value="Arabinanase/levansucrase/invertase"/>
    <property type="match status" value="1"/>
</dbReference>
<dbReference type="PATRIC" id="fig|188932.3.peg.2943"/>
<dbReference type="FunFam" id="3.20.20.80:FF:000090">
    <property type="entry name" value="Alpha-L-arabinofuranosidase A"/>
    <property type="match status" value="1"/>
</dbReference>
<gene>
    <name evidence="7" type="ORF">AY601_2824</name>
</gene>
<comment type="catalytic activity">
    <reaction evidence="1">
        <text>Hydrolysis of terminal non-reducing alpha-L-arabinofuranoside residues in alpha-L-arabinosides.</text>
        <dbReference type="EC" id="3.2.1.55"/>
    </reaction>
</comment>
<dbReference type="GO" id="GO:0046373">
    <property type="term" value="P:L-arabinose metabolic process"/>
    <property type="evidence" value="ECO:0007669"/>
    <property type="project" value="InterPro"/>
</dbReference>
<dbReference type="GO" id="GO:0046556">
    <property type="term" value="F:alpha-L-arabinofuranosidase activity"/>
    <property type="evidence" value="ECO:0007669"/>
    <property type="project" value="UniProtKB-EC"/>
</dbReference>
<dbReference type="SUPFAM" id="SSF51445">
    <property type="entry name" value="(Trans)glycosidases"/>
    <property type="match status" value="1"/>
</dbReference>